<reference evidence="1 2" key="1">
    <citation type="journal article" date="2015" name="Nature">
        <title>rRNA introns, odd ribosomes, and small enigmatic genomes across a large radiation of phyla.</title>
        <authorList>
            <person name="Brown C.T."/>
            <person name="Hug L.A."/>
            <person name="Thomas B.C."/>
            <person name="Sharon I."/>
            <person name="Castelle C.J."/>
            <person name="Singh A."/>
            <person name="Wilkins M.J."/>
            <person name="Williams K.H."/>
            <person name="Banfield J.F."/>
        </authorList>
    </citation>
    <scope>NUCLEOTIDE SEQUENCE [LARGE SCALE GENOMIC DNA]</scope>
</reference>
<gene>
    <name evidence="1" type="ORF">UW63_C0005G0002</name>
</gene>
<evidence type="ECO:0000313" key="2">
    <source>
        <dbReference type="Proteomes" id="UP000034154"/>
    </source>
</evidence>
<dbReference type="PANTHER" id="PTHR35810:SF1">
    <property type="entry name" value="CYTOPLASMIC PROTEIN"/>
    <property type="match status" value="1"/>
</dbReference>
<name>A0A0G1MIS5_9BACT</name>
<protein>
    <submittedName>
        <fullName evidence="1">Uncharacterized protein</fullName>
    </submittedName>
</protein>
<dbReference type="InterPro" id="IPR011204">
    <property type="entry name" value="Virulence_RhuM-like"/>
</dbReference>
<dbReference type="Pfam" id="PF13310">
    <property type="entry name" value="Virulence_RhuM"/>
    <property type="match status" value="1"/>
</dbReference>
<comment type="caution">
    <text evidence="1">The sequence shown here is derived from an EMBL/GenBank/DDBJ whole genome shotgun (WGS) entry which is preliminary data.</text>
</comment>
<sequence>MEIMDEKNNQIIIYNSNDGQTKLEVKLKDETVWLSQKQMAELFDCSTDNIGLHLKNVFLEAELSENSVAEESSVTARDGKNYQVKHYNLDAIISVGYRINSLRGTQFRIWATQKLKEYIIKGFVLDDERLESGHVPKPYFEELEERIRKIRTSEANFYQKVRDVFATSADYNPKTDYAQKFFAVVQNKFHFAITGLTAAEIVSSRVDSNKENLGLTNWKGEVITREQAEIAKNYLEELELKRLNLLVEQFLSFAELQSVEQRVMYMKDWIQKLDGFLILNDKEILDNSGGVSRHDMEQRVRQELERFNQKLLK</sequence>
<dbReference type="PANTHER" id="PTHR35810">
    <property type="entry name" value="CYTOPLASMIC PROTEIN-RELATED"/>
    <property type="match status" value="1"/>
</dbReference>
<accession>A0A0G1MIS5</accession>
<dbReference type="AlphaFoldDB" id="A0A0G1MIS5"/>
<dbReference type="PIRSF" id="PIRSF015268">
    <property type="entry name" value="Virulence_RhuM"/>
    <property type="match status" value="1"/>
</dbReference>
<evidence type="ECO:0000313" key="1">
    <source>
        <dbReference type="EMBL" id="KKT71899.1"/>
    </source>
</evidence>
<dbReference type="PATRIC" id="fig|1619000.3.peg.110"/>
<dbReference type="EMBL" id="LCJB01000005">
    <property type="protein sequence ID" value="KKT71899.1"/>
    <property type="molecule type" value="Genomic_DNA"/>
</dbReference>
<proteinExistence type="predicted"/>
<organism evidence="1 2">
    <name type="scientific">Candidatus Uhrbacteria bacterium GW2011_GWF2_44_350</name>
    <dbReference type="NCBI Taxonomy" id="1619000"/>
    <lineage>
        <taxon>Bacteria</taxon>
        <taxon>Candidatus Uhriibacteriota</taxon>
    </lineage>
</organism>
<dbReference type="Proteomes" id="UP000034154">
    <property type="component" value="Unassembled WGS sequence"/>
</dbReference>